<dbReference type="RefSeq" id="WP_270684010.1">
    <property type="nucleotide sequence ID" value="NZ_JAQFWQ010000009.1"/>
</dbReference>
<evidence type="ECO:0000256" key="6">
    <source>
        <dbReference type="SAM" id="MobiDB-lite"/>
    </source>
</evidence>
<reference evidence="7 8" key="1">
    <citation type="submission" date="2023-01" db="EMBL/GenBank/DDBJ databases">
        <title>Draft genome sequence of Nocardiopsis sp. RSe5-2 isolated from halophytes.</title>
        <authorList>
            <person name="Duangmal K."/>
            <person name="Chantavorakit T."/>
        </authorList>
    </citation>
    <scope>NUCLEOTIDE SEQUENCE [LARGE SCALE GENOMIC DNA]</scope>
    <source>
        <strain evidence="7 8">RSe5-2</strain>
    </source>
</reference>
<feature type="compositionally biased region" description="Acidic residues" evidence="6">
    <location>
        <begin position="494"/>
        <end position="504"/>
    </location>
</feature>
<sequence>MPRRNRLLAPVAVAVVVIVAGLLVAANFVTDYKWFSSVGYTSVFWTEIRTRALLFVGAAVLMTAFVGASVYFAYRTRPLTRPASLEQQGLDRYRMAIDPHRKLFFWLIAGGLGLLTGASASAEWGTFLQWANRTPFGQADPQFGVDISFFAFTYPFLRVVLGYLFAAVVLAFIAAVIVHYLYGGVRLQTQGQRATPAARVHLSVLLGVFVLLKAGAYWLDQYGLVFSDRGYTYGASYTDVNAVLTAKIVLAIIAVVCAALFFANIYFKNAMVPLVSLGLLVLSAVLIGGVYPAAIQQFQVSPNEQRAENPYITRNIEATRDAYGIADAETQTYDAETELTPEQLSDEASTIPSVRLVDPSVVSQTFQQMQQVRGFYQFPDVLDVDRYQDQDGNSVDTIIATRELDGPPEGQDNWLTRHTVYTHGFGIVAAAGNQVDNEGRPVFTQYNIPPTGELSEVTGEYEPRIYYGQQGADYVIVNAEPEYDFPLDADESTEDITTSEDVEGEGGGGGSGGDADEARAPADGQDGGQDQQGGAEQSPEQSPEATEGEDGGGAGGEGGGQATNHYEGDGGVQLSSFFDRVLYALKYREADILLNTAITDESKIMYDRDPSQRVEKVAPFLTTDGKPYPAVVDGRVKWIVDAYTTSSGYPYSTPIDFSQATEDTFSQGGNNATALPGNQVNYIRNSVKATVDAYDGTVTVYGWDEKDPVLQTWSKAFPGVVTKKSEISDELEDHVRYPDDLFKVQREILKRYHITDADAFYGGQDFWDIPADPTKEGDSPEPPYRQTIRYPGDENGNFALTSTFVPRGRENLAAFMSVVSDPESEEYGKIRMLELPRSKVILGPGQVQNAFQAESSIRDVLLPLENSDATTVTYGNLLTLPFGDGMLYVEPLYVQAEGEASYPLLQQVMVAFGDEVAIGENLQDALNNLFEGGEGPLDEEGGDGGQDTSEGDAGSDGGGGGGGGGDELSQALDDAAKAYEDSQQALQDGDWEAYGKAQDELADALERAEKAREEDSGN</sequence>
<dbReference type="HAMAP" id="MF_01600">
    <property type="entry name" value="UPF0182"/>
    <property type="match status" value="1"/>
</dbReference>
<evidence type="ECO:0000313" key="8">
    <source>
        <dbReference type="Proteomes" id="UP001527866"/>
    </source>
</evidence>
<gene>
    <name evidence="7" type="ORF">O4J56_05420</name>
</gene>
<proteinExistence type="inferred from homology"/>
<comment type="similarity">
    <text evidence="5">Belongs to the UPF0182 family.</text>
</comment>
<evidence type="ECO:0000256" key="5">
    <source>
        <dbReference type="HAMAP-Rule" id="MF_01600"/>
    </source>
</evidence>
<keyword evidence="8" id="KW-1185">Reference proteome</keyword>
<keyword evidence="1 5" id="KW-1003">Cell membrane</keyword>
<dbReference type="Pfam" id="PF03699">
    <property type="entry name" value="UPF0182"/>
    <property type="match status" value="2"/>
</dbReference>
<feature type="transmembrane region" description="Helical" evidence="5">
    <location>
        <begin position="103"/>
        <end position="122"/>
    </location>
</feature>
<comment type="subcellular location">
    <subcellularLocation>
        <location evidence="5">Cell membrane</location>
        <topology evidence="5">Multi-pass membrane protein</topology>
    </subcellularLocation>
</comment>
<comment type="caution">
    <text evidence="7">The sequence shown here is derived from an EMBL/GenBank/DDBJ whole genome shotgun (WGS) entry which is preliminary data.</text>
</comment>
<evidence type="ECO:0000313" key="7">
    <source>
        <dbReference type="EMBL" id="MDA2810071.1"/>
    </source>
</evidence>
<dbReference type="PANTHER" id="PTHR39344">
    <property type="entry name" value="UPF0182 PROTEIN SLL1060"/>
    <property type="match status" value="1"/>
</dbReference>
<dbReference type="Proteomes" id="UP001527866">
    <property type="component" value="Unassembled WGS sequence"/>
</dbReference>
<dbReference type="EMBL" id="JAQFWQ010000009">
    <property type="protein sequence ID" value="MDA2810071.1"/>
    <property type="molecule type" value="Genomic_DNA"/>
</dbReference>
<feature type="transmembrane region" description="Helical" evidence="5">
    <location>
        <begin position="248"/>
        <end position="267"/>
    </location>
</feature>
<feature type="transmembrane region" description="Helical" evidence="5">
    <location>
        <begin position="160"/>
        <end position="182"/>
    </location>
</feature>
<name>A0ABT4TZD8_9ACTN</name>
<feature type="compositionally biased region" description="Gly residues" evidence="6">
    <location>
        <begin position="551"/>
        <end position="561"/>
    </location>
</feature>
<protein>
    <recommendedName>
        <fullName evidence="5">UPF0182 protein O4J56_05420</fullName>
    </recommendedName>
</protein>
<evidence type="ECO:0000256" key="4">
    <source>
        <dbReference type="ARBA" id="ARBA00023136"/>
    </source>
</evidence>
<evidence type="ECO:0000256" key="2">
    <source>
        <dbReference type="ARBA" id="ARBA00022692"/>
    </source>
</evidence>
<dbReference type="PANTHER" id="PTHR39344:SF1">
    <property type="entry name" value="UPF0182 PROTEIN SLL1060"/>
    <property type="match status" value="1"/>
</dbReference>
<dbReference type="InterPro" id="IPR005372">
    <property type="entry name" value="UPF0182"/>
</dbReference>
<accession>A0ABT4TZD8</accession>
<feature type="compositionally biased region" description="Gly residues" evidence="6">
    <location>
        <begin position="954"/>
        <end position="966"/>
    </location>
</feature>
<feature type="transmembrane region" description="Helical" evidence="5">
    <location>
        <begin position="50"/>
        <end position="74"/>
    </location>
</feature>
<keyword evidence="3 5" id="KW-1133">Transmembrane helix</keyword>
<feature type="transmembrane region" description="Helical" evidence="5">
    <location>
        <begin position="274"/>
        <end position="294"/>
    </location>
</feature>
<feature type="transmembrane region" description="Helical" evidence="5">
    <location>
        <begin position="202"/>
        <end position="219"/>
    </location>
</feature>
<feature type="transmembrane region" description="Helical" evidence="5">
    <location>
        <begin position="7"/>
        <end position="30"/>
    </location>
</feature>
<organism evidence="7 8">
    <name type="scientific">Nocardiopsis endophytica</name>
    <dbReference type="NCBI Taxonomy" id="3018445"/>
    <lineage>
        <taxon>Bacteria</taxon>
        <taxon>Bacillati</taxon>
        <taxon>Actinomycetota</taxon>
        <taxon>Actinomycetes</taxon>
        <taxon>Streptosporangiales</taxon>
        <taxon>Nocardiopsidaceae</taxon>
        <taxon>Nocardiopsis</taxon>
    </lineage>
</organism>
<evidence type="ECO:0000256" key="1">
    <source>
        <dbReference type="ARBA" id="ARBA00022475"/>
    </source>
</evidence>
<keyword evidence="2 5" id="KW-0812">Transmembrane</keyword>
<keyword evidence="4 5" id="KW-0472">Membrane</keyword>
<feature type="region of interest" description="Disordered" evidence="6">
    <location>
        <begin position="930"/>
        <end position="988"/>
    </location>
</feature>
<evidence type="ECO:0000256" key="3">
    <source>
        <dbReference type="ARBA" id="ARBA00022989"/>
    </source>
</evidence>
<feature type="region of interest" description="Disordered" evidence="6">
    <location>
        <begin position="494"/>
        <end position="567"/>
    </location>
</feature>